<gene>
    <name evidence="2" type="ORF">SAMN05444483_1266</name>
</gene>
<dbReference type="Pfam" id="PF25056">
    <property type="entry name" value="DUF7793"/>
    <property type="match status" value="1"/>
</dbReference>
<reference evidence="3" key="1">
    <citation type="submission" date="2016-11" db="EMBL/GenBank/DDBJ databases">
        <authorList>
            <person name="Varghese N."/>
            <person name="Submissions S."/>
        </authorList>
    </citation>
    <scope>NUCLEOTIDE SEQUENCE [LARGE SCALE GENOMIC DNA]</scope>
    <source>
        <strain evidence="3">DSM 24579</strain>
    </source>
</reference>
<evidence type="ECO:0000259" key="1">
    <source>
        <dbReference type="Pfam" id="PF25056"/>
    </source>
</evidence>
<dbReference type="STRING" id="1073325.SAMN05444483_1266"/>
<dbReference type="Proteomes" id="UP000183945">
    <property type="component" value="Unassembled WGS sequence"/>
</dbReference>
<dbReference type="EMBL" id="FQVT01000026">
    <property type="protein sequence ID" value="SHG73950.1"/>
    <property type="molecule type" value="Genomic_DNA"/>
</dbReference>
<accession>A0A1M5M9L4</accession>
<feature type="domain" description="DUF7793" evidence="1">
    <location>
        <begin position="31"/>
        <end position="143"/>
    </location>
</feature>
<dbReference type="AlphaFoldDB" id="A0A1M5M9L4"/>
<protein>
    <recommendedName>
        <fullName evidence="1">DUF7793 domain-containing protein</fullName>
    </recommendedName>
</protein>
<organism evidence="2 3">
    <name type="scientific">Salegentibacter echinorum</name>
    <dbReference type="NCBI Taxonomy" id="1073325"/>
    <lineage>
        <taxon>Bacteria</taxon>
        <taxon>Pseudomonadati</taxon>
        <taxon>Bacteroidota</taxon>
        <taxon>Flavobacteriia</taxon>
        <taxon>Flavobacteriales</taxon>
        <taxon>Flavobacteriaceae</taxon>
        <taxon>Salegentibacter</taxon>
    </lineage>
</organism>
<sequence>MNPINCVLGYYKVGIHTLVMSIYSENKQAVMELREGILFFTFKSNTVLDQESAKTIVKERLLFQERKVYPVFCNISGVQSLDNSALKFLFHEGIVYIKALSLFSDIPLAARIGEFYLRTNPIAIPCRFFTNRMHAITFLKPYK</sequence>
<dbReference type="InterPro" id="IPR056695">
    <property type="entry name" value="DUF7793"/>
</dbReference>
<proteinExistence type="predicted"/>
<name>A0A1M5M9L4_SALEC</name>
<evidence type="ECO:0000313" key="2">
    <source>
        <dbReference type="EMBL" id="SHG73950.1"/>
    </source>
</evidence>
<keyword evidence="3" id="KW-1185">Reference proteome</keyword>
<evidence type="ECO:0000313" key="3">
    <source>
        <dbReference type="Proteomes" id="UP000183945"/>
    </source>
</evidence>